<sequence>MAAISIDNAVHPDIVDTNWMDDDSLYSNSSEDAFSPFPDAEDTALPAHAVPWVMPPDHSLRRGMTAVCFLWAADHPEGDGLAPLAPTPPVPLSTLETKTVRVLDLDRDYPASVQGACPGVRALRRINLGVRSRPHKFANLDTMVDFFNVGKGPQHIVVAPGLQTYVLHVGWDESNIRQLTREVTASIASDKDTRPAPRDMVLVLEPHLHGSPQEFPMVLFLGDISLGMLRVLRAGGTLRIVGVENMSPETMTIGKREMPGTDDSLQRFKSMLLAFWRIAEPDHGLDLMEMIAFVNSVQFITVDEWHVQLTENGEDEDGVDAYKLQAMWPLYGI</sequence>
<keyword evidence="2" id="KW-1185">Reference proteome</keyword>
<accession>A0ABR3QC76</accession>
<reference evidence="1 2" key="1">
    <citation type="submission" date="2023-08" db="EMBL/GenBank/DDBJ databases">
        <title>Annotated Genome Sequence of Vanrija albida AlHP1.</title>
        <authorList>
            <person name="Herzog R."/>
        </authorList>
    </citation>
    <scope>NUCLEOTIDE SEQUENCE [LARGE SCALE GENOMIC DNA]</scope>
    <source>
        <strain evidence="1 2">AlHP1</strain>
    </source>
</reference>
<evidence type="ECO:0000313" key="2">
    <source>
        <dbReference type="Proteomes" id="UP001565368"/>
    </source>
</evidence>
<dbReference type="RefSeq" id="XP_069212263.1">
    <property type="nucleotide sequence ID" value="XM_069348719.1"/>
</dbReference>
<dbReference type="GeneID" id="95981106"/>
<name>A0ABR3QC76_9TREE</name>
<gene>
    <name evidence="1" type="ORF">Q8F55_000063</name>
</gene>
<dbReference type="EMBL" id="JBBXJM010000001">
    <property type="protein sequence ID" value="KAL1412319.1"/>
    <property type="molecule type" value="Genomic_DNA"/>
</dbReference>
<organism evidence="1 2">
    <name type="scientific">Vanrija albida</name>
    <dbReference type="NCBI Taxonomy" id="181172"/>
    <lineage>
        <taxon>Eukaryota</taxon>
        <taxon>Fungi</taxon>
        <taxon>Dikarya</taxon>
        <taxon>Basidiomycota</taxon>
        <taxon>Agaricomycotina</taxon>
        <taxon>Tremellomycetes</taxon>
        <taxon>Trichosporonales</taxon>
        <taxon>Trichosporonaceae</taxon>
        <taxon>Vanrija</taxon>
    </lineage>
</organism>
<evidence type="ECO:0000313" key="1">
    <source>
        <dbReference type="EMBL" id="KAL1412319.1"/>
    </source>
</evidence>
<proteinExistence type="predicted"/>
<dbReference type="Proteomes" id="UP001565368">
    <property type="component" value="Unassembled WGS sequence"/>
</dbReference>
<comment type="caution">
    <text evidence="1">The sequence shown here is derived from an EMBL/GenBank/DDBJ whole genome shotgun (WGS) entry which is preliminary data.</text>
</comment>
<protein>
    <submittedName>
        <fullName evidence="1">Uncharacterized protein</fullName>
    </submittedName>
</protein>